<dbReference type="EMBL" id="VJMF01000064">
    <property type="protein sequence ID" value="TRL30820.1"/>
    <property type="molecule type" value="Genomic_DNA"/>
</dbReference>
<reference evidence="2 3" key="1">
    <citation type="submission" date="2019-07" db="EMBL/GenBank/DDBJ databases">
        <title>Ln-dependent methylotrophs.</title>
        <authorList>
            <person name="Tani A."/>
        </authorList>
    </citation>
    <scope>NUCLEOTIDE SEQUENCE [LARGE SCALE GENOMIC DNA]</scope>
    <source>
        <strain evidence="2 3">SM89A</strain>
    </source>
</reference>
<dbReference type="InterPro" id="IPR053918">
    <property type="entry name" value="DUF6980"/>
</dbReference>
<name>A0A549SMG3_METSR</name>
<evidence type="ECO:0000259" key="1">
    <source>
        <dbReference type="Pfam" id="PF22400"/>
    </source>
</evidence>
<dbReference type="Proteomes" id="UP000316781">
    <property type="component" value="Unassembled WGS sequence"/>
</dbReference>
<gene>
    <name evidence="2" type="ORF">FM996_15265</name>
</gene>
<protein>
    <recommendedName>
        <fullName evidence="1">DUF6980 domain-containing protein</fullName>
    </recommendedName>
</protein>
<evidence type="ECO:0000313" key="3">
    <source>
        <dbReference type="Proteomes" id="UP000316781"/>
    </source>
</evidence>
<accession>A0A549SMG3</accession>
<sequence>MQKRYLLRLKRDEFCCDHLYRVITDGSFLVYDDEKREFLVLRPYAESADQLDYCPWCASRMPASLNDAWYAAVEKSIPNFDEFSTPRAQIPLAFRSSAWWKKQKL</sequence>
<evidence type="ECO:0000313" key="2">
    <source>
        <dbReference type="EMBL" id="TRL30820.1"/>
    </source>
</evidence>
<feature type="domain" description="DUF6980" evidence="1">
    <location>
        <begin position="18"/>
        <end position="102"/>
    </location>
</feature>
<dbReference type="RefSeq" id="WP_142863728.1">
    <property type="nucleotide sequence ID" value="NZ_VJMF01000064.1"/>
</dbReference>
<dbReference type="Pfam" id="PF22400">
    <property type="entry name" value="DUF6980"/>
    <property type="match status" value="1"/>
</dbReference>
<proteinExistence type="predicted"/>
<dbReference type="AlphaFoldDB" id="A0A549SMG3"/>
<organism evidence="2 3">
    <name type="scientific">Methylosinus sporium</name>
    <dbReference type="NCBI Taxonomy" id="428"/>
    <lineage>
        <taxon>Bacteria</taxon>
        <taxon>Pseudomonadati</taxon>
        <taxon>Pseudomonadota</taxon>
        <taxon>Alphaproteobacteria</taxon>
        <taxon>Hyphomicrobiales</taxon>
        <taxon>Methylocystaceae</taxon>
        <taxon>Methylosinus</taxon>
    </lineage>
</organism>
<comment type="caution">
    <text evidence="2">The sequence shown here is derived from an EMBL/GenBank/DDBJ whole genome shotgun (WGS) entry which is preliminary data.</text>
</comment>